<proteinExistence type="predicted"/>
<accession>A0A0W0FCW0</accession>
<dbReference type="Proteomes" id="UP000054988">
    <property type="component" value="Unassembled WGS sequence"/>
</dbReference>
<name>A0A0W0FCW0_MONRR</name>
<dbReference type="EMBL" id="LATX01002117">
    <property type="protein sequence ID" value="KTB34155.1"/>
    <property type="molecule type" value="Genomic_DNA"/>
</dbReference>
<dbReference type="AlphaFoldDB" id="A0A0W0FCW0"/>
<evidence type="ECO:0000313" key="1">
    <source>
        <dbReference type="EMBL" id="KTB34155.1"/>
    </source>
</evidence>
<evidence type="ECO:0000313" key="2">
    <source>
        <dbReference type="Proteomes" id="UP000054988"/>
    </source>
</evidence>
<sequence length="127" mass="14276">MAMINYYDGVVLMRLVYTLAPTRIPNSRNLFISLEAYYHVYKLLPEFPALDGTPGSLFLPAPACFGLTPSYSSAGLPTPTHVHACARYLDHRIEPRNRVTSGHCLMKKVGLQDWRIGLPRLLPALYD</sequence>
<protein>
    <submittedName>
        <fullName evidence="1">Uncharacterized protein</fullName>
    </submittedName>
</protein>
<gene>
    <name evidence="1" type="ORF">WG66_13259</name>
</gene>
<reference evidence="1 2" key="1">
    <citation type="submission" date="2015-12" db="EMBL/GenBank/DDBJ databases">
        <title>Draft genome sequence of Moniliophthora roreri, the causal agent of frosty pod rot of cacao.</title>
        <authorList>
            <person name="Aime M.C."/>
            <person name="Diaz-Valderrama J.R."/>
            <person name="Kijpornyongpan T."/>
            <person name="Phillips-Mora W."/>
        </authorList>
    </citation>
    <scope>NUCLEOTIDE SEQUENCE [LARGE SCALE GENOMIC DNA]</scope>
    <source>
        <strain evidence="1 2">MCA 2952</strain>
    </source>
</reference>
<organism evidence="1 2">
    <name type="scientific">Moniliophthora roreri</name>
    <name type="common">Frosty pod rot fungus</name>
    <name type="synonym">Monilia roreri</name>
    <dbReference type="NCBI Taxonomy" id="221103"/>
    <lineage>
        <taxon>Eukaryota</taxon>
        <taxon>Fungi</taxon>
        <taxon>Dikarya</taxon>
        <taxon>Basidiomycota</taxon>
        <taxon>Agaricomycotina</taxon>
        <taxon>Agaricomycetes</taxon>
        <taxon>Agaricomycetidae</taxon>
        <taxon>Agaricales</taxon>
        <taxon>Marasmiineae</taxon>
        <taxon>Marasmiaceae</taxon>
        <taxon>Moniliophthora</taxon>
    </lineage>
</organism>
<comment type="caution">
    <text evidence="1">The sequence shown here is derived from an EMBL/GenBank/DDBJ whole genome shotgun (WGS) entry which is preliminary data.</text>
</comment>